<feature type="signal peptide" evidence="1">
    <location>
        <begin position="1"/>
        <end position="27"/>
    </location>
</feature>
<gene>
    <name evidence="2" type="ORF">J2S43_001122</name>
</gene>
<accession>A0ABT9MMI6</accession>
<proteinExistence type="predicted"/>
<name>A0ABT9MMI6_9ACTN</name>
<sequence length="144" mass="14404">MKLTAIARRAALAVTVGLPLLAGPVVAASPAAAQPASQTATALGASGNTNGTALAMAPRCGWQPSASDPYSVGFSGAGIRLRSGPSTTCTVLGLGYAGESVTFRCGAVGDDGWAWDYVRNNTTGVSGFVRSDGLTGTRIINRAC</sequence>
<evidence type="ECO:0000256" key="1">
    <source>
        <dbReference type="SAM" id="SignalP"/>
    </source>
</evidence>
<comment type="caution">
    <text evidence="2">The sequence shown here is derived from an EMBL/GenBank/DDBJ whole genome shotgun (WGS) entry which is preliminary data.</text>
</comment>
<evidence type="ECO:0000313" key="3">
    <source>
        <dbReference type="Proteomes" id="UP001240984"/>
    </source>
</evidence>
<organism evidence="2 3">
    <name type="scientific">Catenuloplanes nepalensis</name>
    <dbReference type="NCBI Taxonomy" id="587533"/>
    <lineage>
        <taxon>Bacteria</taxon>
        <taxon>Bacillati</taxon>
        <taxon>Actinomycetota</taxon>
        <taxon>Actinomycetes</taxon>
        <taxon>Micromonosporales</taxon>
        <taxon>Micromonosporaceae</taxon>
        <taxon>Catenuloplanes</taxon>
    </lineage>
</organism>
<dbReference type="RefSeq" id="WP_306827485.1">
    <property type="nucleotide sequence ID" value="NZ_JAUSRA010000001.1"/>
</dbReference>
<keyword evidence="3" id="KW-1185">Reference proteome</keyword>
<dbReference type="EMBL" id="JAUSRA010000001">
    <property type="protein sequence ID" value="MDP9792610.1"/>
    <property type="molecule type" value="Genomic_DNA"/>
</dbReference>
<protein>
    <recommendedName>
        <fullName evidence="4">SH3 domain-containing protein</fullName>
    </recommendedName>
</protein>
<evidence type="ECO:0000313" key="2">
    <source>
        <dbReference type="EMBL" id="MDP9792610.1"/>
    </source>
</evidence>
<dbReference type="Proteomes" id="UP001240984">
    <property type="component" value="Unassembled WGS sequence"/>
</dbReference>
<evidence type="ECO:0008006" key="4">
    <source>
        <dbReference type="Google" id="ProtNLM"/>
    </source>
</evidence>
<keyword evidence="1" id="KW-0732">Signal</keyword>
<feature type="chain" id="PRO_5047257315" description="SH3 domain-containing protein" evidence="1">
    <location>
        <begin position="28"/>
        <end position="144"/>
    </location>
</feature>
<reference evidence="2 3" key="1">
    <citation type="submission" date="2023-07" db="EMBL/GenBank/DDBJ databases">
        <title>Sequencing the genomes of 1000 actinobacteria strains.</title>
        <authorList>
            <person name="Klenk H.-P."/>
        </authorList>
    </citation>
    <scope>NUCLEOTIDE SEQUENCE [LARGE SCALE GENOMIC DNA]</scope>
    <source>
        <strain evidence="2 3">DSM 44710</strain>
    </source>
</reference>